<sequence length="48" mass="4808">MWSGPMNGPISGIFLGIANAIYAALPAPLNFVAYLPFGSAALIGATGL</sequence>
<evidence type="ECO:0000313" key="2">
    <source>
        <dbReference type="Proteomes" id="UP001589700"/>
    </source>
</evidence>
<evidence type="ECO:0000313" key="1">
    <source>
        <dbReference type="EMBL" id="MFB9260538.1"/>
    </source>
</evidence>
<reference evidence="1 2" key="1">
    <citation type="submission" date="2024-09" db="EMBL/GenBank/DDBJ databases">
        <authorList>
            <person name="Sun Q."/>
            <person name="Mori K."/>
        </authorList>
    </citation>
    <scope>NUCLEOTIDE SEQUENCE [LARGE SCALE GENOMIC DNA]</scope>
    <source>
        <strain evidence="1 2">CCM 7659</strain>
    </source>
</reference>
<name>A0ABV5JTZ0_9ACTN</name>
<gene>
    <name evidence="1" type="ORF">ACFFVD_12055</name>
</gene>
<organism evidence="1 2">
    <name type="scientific">Dietzia aerolata</name>
    <dbReference type="NCBI Taxonomy" id="595984"/>
    <lineage>
        <taxon>Bacteria</taxon>
        <taxon>Bacillati</taxon>
        <taxon>Actinomycetota</taxon>
        <taxon>Actinomycetes</taxon>
        <taxon>Mycobacteriales</taxon>
        <taxon>Dietziaceae</taxon>
        <taxon>Dietzia</taxon>
    </lineage>
</organism>
<dbReference type="RefSeq" id="WP_182631087.1">
    <property type="nucleotide sequence ID" value="NZ_JAALDM010000028.1"/>
</dbReference>
<accession>A0ABV5JTZ0</accession>
<comment type="caution">
    <text evidence="1">The sequence shown here is derived from an EMBL/GenBank/DDBJ whole genome shotgun (WGS) entry which is preliminary data.</text>
</comment>
<dbReference type="Proteomes" id="UP001589700">
    <property type="component" value="Unassembled WGS sequence"/>
</dbReference>
<proteinExistence type="predicted"/>
<dbReference type="EMBL" id="JBHMDY010000006">
    <property type="protein sequence ID" value="MFB9260538.1"/>
    <property type="molecule type" value="Genomic_DNA"/>
</dbReference>
<keyword evidence="2" id="KW-1185">Reference proteome</keyword>
<protein>
    <submittedName>
        <fullName evidence="1">Uncharacterized protein</fullName>
    </submittedName>
</protein>